<dbReference type="SUPFAM" id="SSF102114">
    <property type="entry name" value="Radical SAM enzymes"/>
    <property type="match status" value="1"/>
</dbReference>
<dbReference type="InterPro" id="IPR006638">
    <property type="entry name" value="Elp3/MiaA/NifB-like_rSAM"/>
</dbReference>
<evidence type="ECO:0000259" key="7">
    <source>
        <dbReference type="PROSITE" id="PS51918"/>
    </source>
</evidence>
<dbReference type="Proteomes" id="UP000594042">
    <property type="component" value="Chromosome"/>
</dbReference>
<evidence type="ECO:0000313" key="8">
    <source>
        <dbReference type="EMBL" id="BCI63424.1"/>
    </source>
</evidence>
<dbReference type="Pfam" id="PF04055">
    <property type="entry name" value="Radical_SAM"/>
    <property type="match status" value="1"/>
</dbReference>
<dbReference type="NCBIfam" id="TIGR01212">
    <property type="entry name" value="TIGR01212 family radical SAM protein"/>
    <property type="match status" value="1"/>
</dbReference>
<name>A0A7G1HYB0_9BACT</name>
<dbReference type="InterPro" id="IPR039661">
    <property type="entry name" value="ELP3"/>
</dbReference>
<dbReference type="KEGG" id="copr:Cop2CBH44_17770"/>
<evidence type="ECO:0000256" key="2">
    <source>
        <dbReference type="ARBA" id="ARBA00022485"/>
    </source>
</evidence>
<dbReference type="PANTHER" id="PTHR11135:SF1">
    <property type="entry name" value="PROTEIN YHCC"/>
    <property type="match status" value="1"/>
</dbReference>
<evidence type="ECO:0000256" key="4">
    <source>
        <dbReference type="ARBA" id="ARBA00022723"/>
    </source>
</evidence>
<evidence type="ECO:0000256" key="6">
    <source>
        <dbReference type="ARBA" id="ARBA00023014"/>
    </source>
</evidence>
<dbReference type="SFLD" id="SFLDG01086">
    <property type="entry name" value="elongater_protein-like"/>
    <property type="match status" value="1"/>
</dbReference>
<comment type="cofactor">
    <cofactor evidence="1">
        <name>[4Fe-4S] cluster</name>
        <dbReference type="ChEBI" id="CHEBI:49883"/>
    </cofactor>
</comment>
<dbReference type="SFLD" id="SFLDG01091">
    <property type="entry name" value="uncharacterized_CHP01210-like"/>
    <property type="match status" value="1"/>
</dbReference>
<evidence type="ECO:0000256" key="1">
    <source>
        <dbReference type="ARBA" id="ARBA00001966"/>
    </source>
</evidence>
<keyword evidence="5" id="KW-0408">Iron</keyword>
<dbReference type="InterPro" id="IPR058240">
    <property type="entry name" value="rSAM_sf"/>
</dbReference>
<dbReference type="InterPro" id="IPR032432">
    <property type="entry name" value="Radical_SAM_C"/>
</dbReference>
<dbReference type="SFLD" id="SFLDS00029">
    <property type="entry name" value="Radical_SAM"/>
    <property type="match status" value="1"/>
</dbReference>
<dbReference type="GO" id="GO:0051539">
    <property type="term" value="F:4 iron, 4 sulfur cluster binding"/>
    <property type="evidence" value="ECO:0007669"/>
    <property type="project" value="UniProtKB-KW"/>
</dbReference>
<dbReference type="Gene3D" id="3.80.30.20">
    <property type="entry name" value="tm_1862 like domain"/>
    <property type="match status" value="1"/>
</dbReference>
<feature type="domain" description="Radical SAM core" evidence="7">
    <location>
        <begin position="16"/>
        <end position="257"/>
    </location>
</feature>
<keyword evidence="9" id="KW-1185">Reference proteome</keyword>
<dbReference type="EMBL" id="AP023322">
    <property type="protein sequence ID" value="BCI63424.1"/>
    <property type="molecule type" value="Genomic_DNA"/>
</dbReference>
<evidence type="ECO:0000313" key="9">
    <source>
        <dbReference type="Proteomes" id="UP000594042"/>
    </source>
</evidence>
<keyword evidence="4" id="KW-0479">Metal-binding</keyword>
<dbReference type="GO" id="GO:0046872">
    <property type="term" value="F:metal ion binding"/>
    <property type="evidence" value="ECO:0007669"/>
    <property type="project" value="UniProtKB-KW"/>
</dbReference>
<dbReference type="InterPro" id="IPR005911">
    <property type="entry name" value="YhcC-like"/>
</dbReference>
<dbReference type="RefSeq" id="WP_200754662.1">
    <property type="nucleotide sequence ID" value="NZ_AP023322.1"/>
</dbReference>
<dbReference type="InterPro" id="IPR023404">
    <property type="entry name" value="rSAM_horseshoe"/>
</dbReference>
<keyword evidence="3" id="KW-0949">S-adenosyl-L-methionine</keyword>
<keyword evidence="2" id="KW-0004">4Fe-4S</keyword>
<reference evidence="9" key="1">
    <citation type="submission" date="2020-07" db="EMBL/GenBank/DDBJ databases">
        <title>Complete genome sequencing of Coprobacter sp. strain 2CBH44.</title>
        <authorList>
            <person name="Sakamoto M."/>
            <person name="Murakami T."/>
            <person name="Mori H."/>
        </authorList>
    </citation>
    <scope>NUCLEOTIDE SEQUENCE [LARGE SCALE GENOMIC DNA]</scope>
    <source>
        <strain evidence="9">2CBH44</strain>
    </source>
</reference>
<dbReference type="Pfam" id="PF16199">
    <property type="entry name" value="Radical_SAM_C"/>
    <property type="match status" value="1"/>
</dbReference>
<proteinExistence type="predicted"/>
<organism evidence="8 9">
    <name type="scientific">Coprobacter secundus subsp. similis</name>
    <dbReference type="NCBI Taxonomy" id="2751153"/>
    <lineage>
        <taxon>Bacteria</taxon>
        <taxon>Pseudomonadati</taxon>
        <taxon>Bacteroidota</taxon>
        <taxon>Bacteroidia</taxon>
        <taxon>Bacteroidales</taxon>
        <taxon>Barnesiellaceae</taxon>
        <taxon>Coprobacter</taxon>
    </lineage>
</organism>
<gene>
    <name evidence="8" type="ORF">Cop2CBH44_17770</name>
</gene>
<keyword evidence="6" id="KW-0411">Iron-sulfur</keyword>
<dbReference type="SMART" id="SM00729">
    <property type="entry name" value="Elp3"/>
    <property type="match status" value="1"/>
</dbReference>
<dbReference type="InterPro" id="IPR007197">
    <property type="entry name" value="rSAM"/>
</dbReference>
<dbReference type="AlphaFoldDB" id="A0A7G1HYB0"/>
<evidence type="ECO:0000256" key="5">
    <source>
        <dbReference type="ARBA" id="ARBA00023004"/>
    </source>
</evidence>
<dbReference type="PANTHER" id="PTHR11135">
    <property type="entry name" value="HISTONE ACETYLTRANSFERASE-RELATED"/>
    <property type="match status" value="1"/>
</dbReference>
<evidence type="ECO:0000256" key="3">
    <source>
        <dbReference type="ARBA" id="ARBA00022691"/>
    </source>
</evidence>
<dbReference type="GO" id="GO:0003824">
    <property type="term" value="F:catalytic activity"/>
    <property type="evidence" value="ECO:0007669"/>
    <property type="project" value="InterPro"/>
</dbReference>
<protein>
    <submittedName>
        <fullName evidence="8">TIGR01212 family radical SAM protein</fullName>
    </submittedName>
</protein>
<sequence length="309" mass="35932">MNKMYYYDFGTFLKRQFPFKVQKISINAGFTCPNRTGEKGWGGCTYCNNQTFSPEYCHTEKSVTEQVKEGISFFGKKYPEMKYLAYFQAYTNTYDSIDLLIEKYEEALHICGVVGIIIGTRPDCVSDELLSYLSDLAKETFVLIEYGVESTNDSTLKFINRGHTYEDSEKAIIRTAKAGIMTGAHMILGLPHESRDIIISHAVQLSRLPLTTLKLHQLQLIRHTRMAHQYEEHPEWFHLYNVDEYIDVVIDFMEYLRSGIVLERFVSQSPKDLLIAPQWGLKNYEFTARLLKKMKERDTWQGRYTKGIL</sequence>
<accession>A0A7G1HYB0</accession>
<dbReference type="PROSITE" id="PS51918">
    <property type="entry name" value="RADICAL_SAM"/>
    <property type="match status" value="1"/>
</dbReference>